<feature type="compositionally biased region" description="Basic and acidic residues" evidence="1">
    <location>
        <begin position="46"/>
        <end position="117"/>
    </location>
</feature>
<dbReference type="EMBL" id="UZAD01013144">
    <property type="protein sequence ID" value="VDN90134.1"/>
    <property type="molecule type" value="Genomic_DNA"/>
</dbReference>
<feature type="region of interest" description="Disordered" evidence="1">
    <location>
        <begin position="150"/>
        <end position="173"/>
    </location>
</feature>
<sequence>MLTTVVCFTEIARLQIAVPNYWLGRMVQDTIVSAAPAKPTAILQENDSKAEKDNGKKREEEAEKLEVKQDEEKKEEKKKESRKKDEKTSKKEKENKQTERKEKIEQLEGNKEEEQQRDLNPIVTPVSDDDELPAETQKKAKVLTQMAVNITQEEEEDKNIEGTQRSDLHQSVI</sequence>
<evidence type="ECO:0000313" key="4">
    <source>
        <dbReference type="WBParaSite" id="BPAG_0000898601-mRNA-1"/>
    </source>
</evidence>
<dbReference type="AlphaFoldDB" id="A0A0N4TKU8"/>
<name>A0A0N4TKU8_BRUPA</name>
<feature type="compositionally biased region" description="Basic and acidic residues" evidence="1">
    <location>
        <begin position="164"/>
        <end position="173"/>
    </location>
</feature>
<proteinExistence type="predicted"/>
<dbReference type="Proteomes" id="UP000278627">
    <property type="component" value="Unassembled WGS sequence"/>
</dbReference>
<reference evidence="2 3" key="2">
    <citation type="submission" date="2018-11" db="EMBL/GenBank/DDBJ databases">
        <authorList>
            <consortium name="Pathogen Informatics"/>
        </authorList>
    </citation>
    <scope>NUCLEOTIDE SEQUENCE [LARGE SCALE GENOMIC DNA]</scope>
</reference>
<protein>
    <submittedName>
        <fullName evidence="4">Glutamic acid-rich protein-like</fullName>
    </submittedName>
</protein>
<gene>
    <name evidence="2" type="ORF">BPAG_LOCUS8948</name>
</gene>
<evidence type="ECO:0000313" key="2">
    <source>
        <dbReference type="EMBL" id="VDN90134.1"/>
    </source>
</evidence>
<evidence type="ECO:0000313" key="3">
    <source>
        <dbReference type="Proteomes" id="UP000278627"/>
    </source>
</evidence>
<reference evidence="4" key="1">
    <citation type="submission" date="2017-02" db="UniProtKB">
        <authorList>
            <consortium name="WormBaseParasite"/>
        </authorList>
    </citation>
    <scope>IDENTIFICATION</scope>
</reference>
<accession>A0A0N4TKU8</accession>
<feature type="region of interest" description="Disordered" evidence="1">
    <location>
        <begin position="38"/>
        <end position="132"/>
    </location>
</feature>
<keyword evidence="3" id="KW-1185">Reference proteome</keyword>
<dbReference type="WBParaSite" id="BPAG_0000898601-mRNA-1">
    <property type="protein sequence ID" value="BPAG_0000898601-mRNA-1"/>
    <property type="gene ID" value="BPAG_0000898601"/>
</dbReference>
<organism evidence="4">
    <name type="scientific">Brugia pahangi</name>
    <name type="common">Filarial nematode worm</name>
    <dbReference type="NCBI Taxonomy" id="6280"/>
    <lineage>
        <taxon>Eukaryota</taxon>
        <taxon>Metazoa</taxon>
        <taxon>Ecdysozoa</taxon>
        <taxon>Nematoda</taxon>
        <taxon>Chromadorea</taxon>
        <taxon>Rhabditida</taxon>
        <taxon>Spirurina</taxon>
        <taxon>Spiruromorpha</taxon>
        <taxon>Filarioidea</taxon>
        <taxon>Onchocercidae</taxon>
        <taxon>Brugia</taxon>
    </lineage>
</organism>
<evidence type="ECO:0000256" key="1">
    <source>
        <dbReference type="SAM" id="MobiDB-lite"/>
    </source>
</evidence>